<dbReference type="EMBL" id="NPBS01000944">
    <property type="protein sequence ID" value="PAF11644.1"/>
    <property type="molecule type" value="Genomic_DNA"/>
</dbReference>
<name>A0A268QUE7_SHOCL</name>
<feature type="non-terminal residue" evidence="1">
    <location>
        <position position="1"/>
    </location>
</feature>
<dbReference type="RefSeq" id="WP_143118188.1">
    <property type="nucleotide sequence ID" value="NZ_NPBS01000944.1"/>
</dbReference>
<proteinExistence type="predicted"/>
<feature type="non-terminal residue" evidence="1">
    <location>
        <position position="69"/>
    </location>
</feature>
<evidence type="ECO:0000313" key="2">
    <source>
        <dbReference type="Proteomes" id="UP000216133"/>
    </source>
</evidence>
<organism evidence="1 2">
    <name type="scientific">Shouchella clausii</name>
    <name type="common">Alkalihalobacillus clausii</name>
    <dbReference type="NCBI Taxonomy" id="79880"/>
    <lineage>
        <taxon>Bacteria</taxon>
        <taxon>Bacillati</taxon>
        <taxon>Bacillota</taxon>
        <taxon>Bacilli</taxon>
        <taxon>Bacillales</taxon>
        <taxon>Bacillaceae</taxon>
        <taxon>Shouchella</taxon>
    </lineage>
</organism>
<sequence>IQTAAEMLNLDSSQIDLKPNHISAHGEIIPYKSIYKYLYDHHQATRVEGHFYLPKEKEEIKGSGGAPHH</sequence>
<comment type="caution">
    <text evidence="1">The sequence shown here is derived from an EMBL/GenBank/DDBJ whole genome shotgun (WGS) entry which is preliminary data.</text>
</comment>
<evidence type="ECO:0000313" key="1">
    <source>
        <dbReference type="EMBL" id="PAF11644.1"/>
    </source>
</evidence>
<reference evidence="1 2" key="1">
    <citation type="submission" date="2017-07" db="EMBL/GenBank/DDBJ databases">
        <title>Isolation and whole genome analysis of endospore-forming bacteria from heroin.</title>
        <authorList>
            <person name="Kalinowski J."/>
            <person name="Ahrens B."/>
            <person name="Al-Dilaimi A."/>
            <person name="Winkler A."/>
            <person name="Wibberg D."/>
            <person name="Schleenbecker U."/>
            <person name="Ruckert C."/>
            <person name="Wolfel R."/>
            <person name="Grass G."/>
        </authorList>
    </citation>
    <scope>NUCLEOTIDE SEQUENCE [LARGE SCALE GENOMIC DNA]</scope>
    <source>
        <strain evidence="1 2">7523-2</strain>
    </source>
</reference>
<dbReference type="Proteomes" id="UP000216133">
    <property type="component" value="Unassembled WGS sequence"/>
</dbReference>
<dbReference type="AlphaFoldDB" id="A0A268QUE7"/>
<protein>
    <submittedName>
        <fullName evidence="1">Uncharacterized protein</fullName>
    </submittedName>
</protein>
<accession>A0A268QUE7</accession>
<gene>
    <name evidence="1" type="ORF">CHH61_26205</name>
</gene>